<keyword evidence="4" id="KW-1185">Reference proteome</keyword>
<sequence>MKKLTVFFFICVMMALTPTADCWTIPPTTVPPWPDHHLPSFSCPDGWTMFSMYCFLYVPTKMTWDEAETNCRRRSHSWPANLASVFDSEAAHDIREVLKSAGHEHGKVWVGGHRTTQNPSWSWNDMLGFNSFHDFCSVDHKHHCLHLTFEENEAGCLDDMDCETKLPSVCGVILM</sequence>
<evidence type="ECO:0000313" key="3">
    <source>
        <dbReference type="EMBL" id="CAK6976826.1"/>
    </source>
</evidence>
<feature type="domain" description="C-type lectin" evidence="2">
    <location>
        <begin position="50"/>
        <end position="171"/>
    </location>
</feature>
<feature type="chain" id="PRO_5043774227" evidence="1">
    <location>
        <begin position="23"/>
        <end position="175"/>
    </location>
</feature>
<dbReference type="InterPro" id="IPR001304">
    <property type="entry name" value="C-type_lectin-like"/>
</dbReference>
<reference evidence="3 4" key="1">
    <citation type="submission" date="2024-01" db="EMBL/GenBank/DDBJ databases">
        <authorList>
            <person name="Alioto T."/>
            <person name="Alioto T."/>
            <person name="Gomez Garrido J."/>
        </authorList>
    </citation>
    <scope>NUCLEOTIDE SEQUENCE [LARGE SCALE GENOMIC DNA]</scope>
</reference>
<gene>
    <name evidence="3" type="ORF">FSCOSCO3_A023339</name>
</gene>
<organism evidence="3 4">
    <name type="scientific">Scomber scombrus</name>
    <name type="common">Atlantic mackerel</name>
    <name type="synonym">Scomber vernalis</name>
    <dbReference type="NCBI Taxonomy" id="13677"/>
    <lineage>
        <taxon>Eukaryota</taxon>
        <taxon>Metazoa</taxon>
        <taxon>Chordata</taxon>
        <taxon>Craniata</taxon>
        <taxon>Vertebrata</taxon>
        <taxon>Euteleostomi</taxon>
        <taxon>Actinopterygii</taxon>
        <taxon>Neopterygii</taxon>
        <taxon>Teleostei</taxon>
        <taxon>Neoteleostei</taxon>
        <taxon>Acanthomorphata</taxon>
        <taxon>Pelagiaria</taxon>
        <taxon>Scombriformes</taxon>
        <taxon>Scombridae</taxon>
        <taxon>Scomber</taxon>
    </lineage>
</organism>
<dbReference type="PROSITE" id="PS50041">
    <property type="entry name" value="C_TYPE_LECTIN_2"/>
    <property type="match status" value="1"/>
</dbReference>
<proteinExistence type="predicted"/>
<name>A0AAV1PYK0_SCOSC</name>
<dbReference type="SMART" id="SM00034">
    <property type="entry name" value="CLECT"/>
    <property type="match status" value="1"/>
</dbReference>
<evidence type="ECO:0000256" key="1">
    <source>
        <dbReference type="SAM" id="SignalP"/>
    </source>
</evidence>
<dbReference type="SUPFAM" id="SSF56436">
    <property type="entry name" value="C-type lectin-like"/>
    <property type="match status" value="1"/>
</dbReference>
<keyword evidence="1" id="KW-0732">Signal</keyword>
<dbReference type="EMBL" id="CAWUFR010000367">
    <property type="protein sequence ID" value="CAK6976826.1"/>
    <property type="molecule type" value="Genomic_DNA"/>
</dbReference>
<dbReference type="InterPro" id="IPR050111">
    <property type="entry name" value="C-type_lectin/snaclec_domain"/>
</dbReference>
<comment type="caution">
    <text evidence="3">The sequence shown here is derived from an EMBL/GenBank/DDBJ whole genome shotgun (WGS) entry which is preliminary data.</text>
</comment>
<dbReference type="PANTHER" id="PTHR22803">
    <property type="entry name" value="MANNOSE, PHOSPHOLIPASE, LECTIN RECEPTOR RELATED"/>
    <property type="match status" value="1"/>
</dbReference>
<evidence type="ECO:0000259" key="2">
    <source>
        <dbReference type="PROSITE" id="PS50041"/>
    </source>
</evidence>
<evidence type="ECO:0000313" key="4">
    <source>
        <dbReference type="Proteomes" id="UP001314229"/>
    </source>
</evidence>
<dbReference type="Gene3D" id="3.10.100.10">
    <property type="entry name" value="Mannose-Binding Protein A, subunit A"/>
    <property type="match status" value="1"/>
</dbReference>
<dbReference type="PRINTS" id="PR01504">
    <property type="entry name" value="PNCREATITSAP"/>
</dbReference>
<dbReference type="InterPro" id="IPR016186">
    <property type="entry name" value="C-type_lectin-like/link_sf"/>
</dbReference>
<dbReference type="Pfam" id="PF00059">
    <property type="entry name" value="Lectin_C"/>
    <property type="match status" value="1"/>
</dbReference>
<protein>
    <submittedName>
        <fullName evidence="3">Type-2 ice-structuring protein-like</fullName>
    </submittedName>
</protein>
<accession>A0AAV1PYK0</accession>
<feature type="signal peptide" evidence="1">
    <location>
        <begin position="1"/>
        <end position="22"/>
    </location>
</feature>
<dbReference type="AlphaFoldDB" id="A0AAV1PYK0"/>
<dbReference type="InterPro" id="IPR016187">
    <property type="entry name" value="CTDL_fold"/>
</dbReference>
<dbReference type="Proteomes" id="UP001314229">
    <property type="component" value="Unassembled WGS sequence"/>
</dbReference>